<protein>
    <submittedName>
        <fullName evidence="3">Uncharacterized protein</fullName>
    </submittedName>
</protein>
<sequence length="750" mass="81345">MAQNPQGFSNEIPMVAIPSEESCESSAGVPLLAGEQREEAERAPSPTSEDSVSTIAPETATELCEYYPWISKAKESRAFAILKEWFLESLALLFSISSFMAIVILLSTHNGQVQPDFVDQISINALVAIFSTVLRASVLFIVTEAIGELKWQWMESPRSLRDMEYFTNAGTGPWGSLKFLFFSWKPTWTVAGAFVVIASAAIGPFSQQASATYPCSSTVKGSAEIRFAKTMSAVISSEMRGAAIGSLLNGGIDSSSVTANLFKCPAESCTFEDDDGITHTSVGICSSCTEASASLNDVVQSNNTDSLDDDSSDGRGPAWPSGLNESYAFKMTTAFKSASESRGVAKLARQDVAIESLHNENMTVSIRALTLSSSMKGVQRYRTAETEQPLGILGIDCKLFPCIKRYNGQVANGTFNETVISQTPMPLVSSSTSSSKKNSPGNDREFMQFIEPCFIYGEAYNFSTISNVTKSKMYNATNMTQWNSTSKKVPFRCLGIFGYSTYSSIQSFVDEKITGSCSVSSIGNPPSLAAVDCGDKWWLDSMFSGGEASFDSVADAIDGMATSITNVIRINGLDWDGRTGAHITGLSSKPAVCVQVYWAWLLYPGVILILTTMLFIRTGLQSNLVGRRRPVWKSNILPLVFYNVKEEKRCSDDGDAQHDATVPLLTLEELGAVANQTVVWFDNDADAPGFVTKTGESGLKSVLVDLKENGVSVLSRKKRVQASEKSRASGTIDLKAWLRRRRATGDDSEP</sequence>
<dbReference type="Pfam" id="PF11374">
    <property type="entry name" value="DUF3176"/>
    <property type="match status" value="1"/>
</dbReference>
<keyword evidence="2" id="KW-0812">Transmembrane</keyword>
<feature type="compositionally biased region" description="Polar residues" evidence="1">
    <location>
        <begin position="45"/>
        <end position="54"/>
    </location>
</feature>
<evidence type="ECO:0000313" key="3">
    <source>
        <dbReference type="EMBL" id="KAF0321768.1"/>
    </source>
</evidence>
<dbReference type="PANTHER" id="PTHR35394">
    <property type="entry name" value="DUF3176 DOMAIN-CONTAINING PROTEIN"/>
    <property type="match status" value="1"/>
</dbReference>
<dbReference type="Proteomes" id="UP000434172">
    <property type="component" value="Unassembled WGS sequence"/>
</dbReference>
<keyword evidence="2" id="KW-0472">Membrane</keyword>
<evidence type="ECO:0000313" key="4">
    <source>
        <dbReference type="Proteomes" id="UP000434172"/>
    </source>
</evidence>
<feature type="region of interest" description="Disordered" evidence="1">
    <location>
        <begin position="20"/>
        <end position="54"/>
    </location>
</feature>
<evidence type="ECO:0000256" key="2">
    <source>
        <dbReference type="SAM" id="Phobius"/>
    </source>
</evidence>
<dbReference type="EMBL" id="WOWK01000067">
    <property type="protein sequence ID" value="KAF0321768.1"/>
    <property type="molecule type" value="Genomic_DNA"/>
</dbReference>
<feature type="transmembrane region" description="Helical" evidence="2">
    <location>
        <begin position="85"/>
        <end position="109"/>
    </location>
</feature>
<feature type="transmembrane region" description="Helical" evidence="2">
    <location>
        <begin position="121"/>
        <end position="142"/>
    </location>
</feature>
<keyword evidence="4" id="KW-1185">Reference proteome</keyword>
<organism evidence="3 4">
    <name type="scientific">Colletotrichum asianum</name>
    <dbReference type="NCBI Taxonomy" id="702518"/>
    <lineage>
        <taxon>Eukaryota</taxon>
        <taxon>Fungi</taxon>
        <taxon>Dikarya</taxon>
        <taxon>Ascomycota</taxon>
        <taxon>Pezizomycotina</taxon>
        <taxon>Sordariomycetes</taxon>
        <taxon>Hypocreomycetidae</taxon>
        <taxon>Glomerellales</taxon>
        <taxon>Glomerellaceae</taxon>
        <taxon>Colletotrichum</taxon>
        <taxon>Colletotrichum gloeosporioides species complex</taxon>
    </lineage>
</organism>
<comment type="caution">
    <text evidence="3">The sequence shown here is derived from an EMBL/GenBank/DDBJ whole genome shotgun (WGS) entry which is preliminary data.</text>
</comment>
<reference evidence="3 4" key="1">
    <citation type="submission" date="2019-12" db="EMBL/GenBank/DDBJ databases">
        <title>A genome sequence resource for the geographically widespread anthracnose pathogen Colletotrichum asianum.</title>
        <authorList>
            <person name="Meng Y."/>
        </authorList>
    </citation>
    <scope>NUCLEOTIDE SEQUENCE [LARGE SCALE GENOMIC DNA]</scope>
    <source>
        <strain evidence="3 4">ICMP 18580</strain>
    </source>
</reference>
<gene>
    <name evidence="3" type="ORF">GQ607_010902</name>
</gene>
<dbReference type="PANTHER" id="PTHR35394:SF5">
    <property type="entry name" value="DUF3176 DOMAIN-CONTAINING PROTEIN"/>
    <property type="match status" value="1"/>
</dbReference>
<dbReference type="InterPro" id="IPR021514">
    <property type="entry name" value="DUF3176"/>
</dbReference>
<dbReference type="AlphaFoldDB" id="A0A8H3WBT7"/>
<name>A0A8H3WBT7_9PEZI</name>
<feature type="transmembrane region" description="Helical" evidence="2">
    <location>
        <begin position="597"/>
        <end position="620"/>
    </location>
</feature>
<keyword evidence="2" id="KW-1133">Transmembrane helix</keyword>
<accession>A0A8H3WBT7</accession>
<proteinExistence type="predicted"/>
<feature type="transmembrane region" description="Helical" evidence="2">
    <location>
        <begin position="187"/>
        <end position="206"/>
    </location>
</feature>
<dbReference type="OrthoDB" id="5376804at2759"/>
<evidence type="ECO:0000256" key="1">
    <source>
        <dbReference type="SAM" id="MobiDB-lite"/>
    </source>
</evidence>